<feature type="repeat" description="ANK" evidence="2">
    <location>
        <begin position="904"/>
        <end position="936"/>
    </location>
</feature>
<feature type="domain" description="Nephrocystin 3-like N-terminal" evidence="4">
    <location>
        <begin position="162"/>
        <end position="324"/>
    </location>
</feature>
<dbReference type="InterPro" id="IPR027417">
    <property type="entry name" value="P-loop_NTPase"/>
</dbReference>
<keyword evidence="2" id="KW-0040">ANK repeat</keyword>
<feature type="domain" description="GPI inositol-deacylase winged helix" evidence="3">
    <location>
        <begin position="427"/>
        <end position="520"/>
    </location>
</feature>
<dbReference type="RefSeq" id="XP_009552580.1">
    <property type="nucleotide sequence ID" value="XM_009554285.1"/>
</dbReference>
<dbReference type="InterPro" id="IPR054471">
    <property type="entry name" value="GPIID_WHD"/>
</dbReference>
<dbReference type="Pfam" id="PF22939">
    <property type="entry name" value="WHD_GPIID"/>
    <property type="match status" value="1"/>
</dbReference>
<dbReference type="GeneID" id="20676667"/>
<dbReference type="STRING" id="747525.W4JNR8"/>
<organism evidence="5 6">
    <name type="scientific">Heterobasidion irregulare (strain TC 32-1)</name>
    <dbReference type="NCBI Taxonomy" id="747525"/>
    <lineage>
        <taxon>Eukaryota</taxon>
        <taxon>Fungi</taxon>
        <taxon>Dikarya</taxon>
        <taxon>Basidiomycota</taxon>
        <taxon>Agaricomycotina</taxon>
        <taxon>Agaricomycetes</taxon>
        <taxon>Russulales</taxon>
        <taxon>Bondarzewiaceae</taxon>
        <taxon>Heterobasidion</taxon>
        <taxon>Heterobasidion annosum species complex</taxon>
    </lineage>
</organism>
<dbReference type="OrthoDB" id="7464126at2759"/>
<proteinExistence type="predicted"/>
<dbReference type="Pfam" id="PF00023">
    <property type="entry name" value="Ank"/>
    <property type="match status" value="2"/>
</dbReference>
<dbReference type="Proteomes" id="UP000030671">
    <property type="component" value="Unassembled WGS sequence"/>
</dbReference>
<sequence length="1135" mass="122857">MSNSLVPSISGHVGTVASKAQGGYRDVQDLGSCIVPLGQALDAAAKMVHKLSDAHPILKVSCTILLSVYEAMKDQQQQDDAIRGLAETLREMICVANDSPDLLTIDGTENVIEAIGRASLQASSVIDEYARLPFIGEAVYKWLNAPDPSANHENARKEHKAGTCSWFLTGTRYLEWKHRGDSYLWVHGIPGCGKTIMCSTAIDDVADYCRGSPSRAFAYFYFDSRDSQNQLQLHDNLIRSLTKQLLVQSGTIPDELEAMCAGGRRRLSADMLRTTLSLVLAKFQDVYLLVDSMDECTQRKELLGWMKEMKASKTANLHLLVTSRPEHIIKECMESLEIGQVCLEGDGVNRDIESFVDDLLQESEKLKKWSEEIRQKLVNNAAGMFRLISLQLRELQTCRTQQQMKRQLDTLPKDLFGIYERVLSRLGDRDRQDALKILQWLAYSARPLQLDELSEVFSIDFDAPDRPRFDADCRYTDPKEIFDHVCPSSLVTESEGIVKLAHLTVKEFLVSMPEASPFYISASAAHLLISKTCLVYLIKIGTLDTIDDATTADFPLLKYAARHWPFHVHAQTDDESGDLQSLLLQLFQTDTALAAWIGFSATYDAYFIKPSDPHKVPQPLASALYYASSIGLHRTSLVLLELGADPNAQGGYFGNALQVACFRGHKTVVKLLLEKGADPNAEGGEYGTALQAACVNGFEEIVKLLLDSGAIANPRALETSADMGSEANVALLLAKGVDPNIRVAESFHGHALQAACAHNFEPVVRLLLENGADPNATEGAALEAASCLSSEANVRLLLAKGADPNAHVATDHDNALQAATVHGSVAVVRLLLENGADPNLQGGEFGNALKAACFYNFKAIATLLLEYGATAATELETASIMGSMEDVTLLLAKGADPNARADMNYEHALQAASVMGHTDIVKALLEKGADPNAKGGDYGNAMEAACMKGHVVVVQALLEGGANPNTPGGMFGTTLQAASWRGSKDLMTLVLERGADPNLQEGSYGSALQGAVWRGSETLVDMLLEKGADLASQGGDALETASWKGFLPLVTMLLDRGVDPNARGGYYGNALQAASAVGNESIVRVLLDRGADPNEEGTYGTAYQAASKTGHQSVAQLLLEHRATRPNIAALEPHQ</sequence>
<dbReference type="KEGG" id="hir:HETIRDRAFT_455816"/>
<dbReference type="PANTHER" id="PTHR46224:SF64">
    <property type="entry name" value="IQ MOTIF AND ANKYRIN REPEAT DOMAIN-CONTAINING PROTEIN 1"/>
    <property type="match status" value="1"/>
</dbReference>
<keyword evidence="1" id="KW-0677">Repeat</keyword>
<accession>W4JNR8</accession>
<feature type="repeat" description="ANK" evidence="2">
    <location>
        <begin position="870"/>
        <end position="902"/>
    </location>
</feature>
<keyword evidence="6" id="KW-1185">Reference proteome</keyword>
<dbReference type="AlphaFoldDB" id="W4JNR8"/>
<dbReference type="PANTHER" id="PTHR46224">
    <property type="entry name" value="ANKYRIN REPEAT FAMILY PROTEIN"/>
    <property type="match status" value="1"/>
</dbReference>
<dbReference type="PROSITE" id="PS50297">
    <property type="entry name" value="ANK_REP_REGION"/>
    <property type="match status" value="3"/>
</dbReference>
<protein>
    <submittedName>
        <fullName evidence="5">Uncharacterized protein</fullName>
    </submittedName>
</protein>
<evidence type="ECO:0000256" key="2">
    <source>
        <dbReference type="PROSITE-ProRule" id="PRU00023"/>
    </source>
</evidence>
<evidence type="ECO:0000259" key="4">
    <source>
        <dbReference type="Pfam" id="PF24883"/>
    </source>
</evidence>
<feature type="repeat" description="ANK" evidence="2">
    <location>
        <begin position="1066"/>
        <end position="1098"/>
    </location>
</feature>
<dbReference type="EMBL" id="KI925466">
    <property type="protein sequence ID" value="ETW75129.1"/>
    <property type="molecule type" value="Genomic_DNA"/>
</dbReference>
<feature type="repeat" description="ANK" evidence="2">
    <location>
        <begin position="751"/>
        <end position="779"/>
    </location>
</feature>
<dbReference type="InterPro" id="IPR056884">
    <property type="entry name" value="NPHP3-like_N"/>
</dbReference>
<dbReference type="SUPFAM" id="SSF48403">
    <property type="entry name" value="Ankyrin repeat"/>
    <property type="match status" value="2"/>
</dbReference>
<reference evidence="5 6" key="1">
    <citation type="journal article" date="2012" name="New Phytol.">
        <title>Insight into trade-off between wood decay and parasitism from the genome of a fungal forest pathogen.</title>
        <authorList>
            <person name="Olson A."/>
            <person name="Aerts A."/>
            <person name="Asiegbu F."/>
            <person name="Belbahri L."/>
            <person name="Bouzid O."/>
            <person name="Broberg A."/>
            <person name="Canback B."/>
            <person name="Coutinho P.M."/>
            <person name="Cullen D."/>
            <person name="Dalman K."/>
            <person name="Deflorio G."/>
            <person name="van Diepen L.T."/>
            <person name="Dunand C."/>
            <person name="Duplessis S."/>
            <person name="Durling M."/>
            <person name="Gonthier P."/>
            <person name="Grimwood J."/>
            <person name="Fossdal C.G."/>
            <person name="Hansson D."/>
            <person name="Henrissat B."/>
            <person name="Hietala A."/>
            <person name="Himmelstrand K."/>
            <person name="Hoffmeister D."/>
            <person name="Hogberg N."/>
            <person name="James T.Y."/>
            <person name="Karlsson M."/>
            <person name="Kohler A."/>
            <person name="Kues U."/>
            <person name="Lee Y.H."/>
            <person name="Lin Y.C."/>
            <person name="Lind M."/>
            <person name="Lindquist E."/>
            <person name="Lombard V."/>
            <person name="Lucas S."/>
            <person name="Lunden K."/>
            <person name="Morin E."/>
            <person name="Murat C."/>
            <person name="Park J."/>
            <person name="Raffaello T."/>
            <person name="Rouze P."/>
            <person name="Salamov A."/>
            <person name="Schmutz J."/>
            <person name="Solheim H."/>
            <person name="Stahlberg J."/>
            <person name="Velez H."/>
            <person name="de Vries R.P."/>
            <person name="Wiebenga A."/>
            <person name="Woodward S."/>
            <person name="Yakovlev I."/>
            <person name="Garbelotto M."/>
            <person name="Martin F."/>
            <person name="Grigoriev I.V."/>
            <person name="Stenlid J."/>
        </authorList>
    </citation>
    <scope>NUCLEOTIDE SEQUENCE [LARGE SCALE GENOMIC DNA]</scope>
    <source>
        <strain evidence="5 6">TC 32-1</strain>
    </source>
</reference>
<dbReference type="InParanoid" id="W4JNR8"/>
<dbReference type="Gene3D" id="1.25.40.20">
    <property type="entry name" value="Ankyrin repeat-containing domain"/>
    <property type="match status" value="4"/>
</dbReference>
<dbReference type="InterPro" id="IPR036770">
    <property type="entry name" value="Ankyrin_rpt-contain_sf"/>
</dbReference>
<dbReference type="InterPro" id="IPR002110">
    <property type="entry name" value="Ankyrin_rpt"/>
</dbReference>
<dbReference type="eggNOG" id="KOG4177">
    <property type="taxonomic scope" value="Eukaryota"/>
</dbReference>
<gene>
    <name evidence="5" type="ORF">HETIRDRAFT_455816</name>
</gene>
<dbReference type="SUPFAM" id="SSF52540">
    <property type="entry name" value="P-loop containing nucleoside triphosphate hydrolases"/>
    <property type="match status" value="1"/>
</dbReference>
<dbReference type="Pfam" id="PF24883">
    <property type="entry name" value="NPHP3_N"/>
    <property type="match status" value="1"/>
</dbReference>
<evidence type="ECO:0000313" key="6">
    <source>
        <dbReference type="Proteomes" id="UP000030671"/>
    </source>
</evidence>
<evidence type="ECO:0000313" key="5">
    <source>
        <dbReference type="EMBL" id="ETW75129.1"/>
    </source>
</evidence>
<evidence type="ECO:0000256" key="1">
    <source>
        <dbReference type="ARBA" id="ARBA00022737"/>
    </source>
</evidence>
<dbReference type="Pfam" id="PF12796">
    <property type="entry name" value="Ank_2"/>
    <property type="match status" value="4"/>
</dbReference>
<dbReference type="PROSITE" id="PS50088">
    <property type="entry name" value="ANK_REPEAT"/>
    <property type="match status" value="7"/>
</dbReference>
<dbReference type="InterPro" id="IPR051616">
    <property type="entry name" value="Cul2-RING_E3_ligase_SR"/>
</dbReference>
<feature type="repeat" description="ANK" evidence="2">
    <location>
        <begin position="655"/>
        <end position="684"/>
    </location>
</feature>
<dbReference type="HOGENOM" id="CLU_000288_34_23_1"/>
<evidence type="ECO:0000259" key="3">
    <source>
        <dbReference type="Pfam" id="PF22939"/>
    </source>
</evidence>
<name>W4JNR8_HETIT</name>
<feature type="repeat" description="ANK" evidence="2">
    <location>
        <begin position="1033"/>
        <end position="1065"/>
    </location>
</feature>
<dbReference type="Gene3D" id="3.40.50.300">
    <property type="entry name" value="P-loop containing nucleotide triphosphate hydrolases"/>
    <property type="match status" value="1"/>
</dbReference>
<dbReference type="SMART" id="SM00248">
    <property type="entry name" value="ANK"/>
    <property type="match status" value="14"/>
</dbReference>
<feature type="repeat" description="ANK" evidence="2">
    <location>
        <begin position="811"/>
        <end position="843"/>
    </location>
</feature>